<reference evidence="12" key="1">
    <citation type="journal article" date="2019" name="Int. J. Syst. Evol. Microbiol.">
        <title>The Global Catalogue of Microorganisms (GCM) 10K type strain sequencing project: providing services to taxonomists for standard genome sequencing and annotation.</title>
        <authorList>
            <consortium name="The Broad Institute Genomics Platform"/>
            <consortium name="The Broad Institute Genome Sequencing Center for Infectious Disease"/>
            <person name="Wu L."/>
            <person name="Ma J."/>
        </authorList>
    </citation>
    <scope>NUCLEOTIDE SEQUENCE [LARGE SCALE GENOMIC DNA]</scope>
    <source>
        <strain evidence="12">CGMCC 1.12942</strain>
    </source>
</reference>
<feature type="compositionally biased region" description="Basic and acidic residues" evidence="8">
    <location>
        <begin position="498"/>
        <end position="513"/>
    </location>
</feature>
<evidence type="ECO:0000256" key="2">
    <source>
        <dbReference type="ARBA" id="ARBA00022797"/>
    </source>
</evidence>
<feature type="domain" description="Sigma-54 factor interaction" evidence="9">
    <location>
        <begin position="251"/>
        <end position="481"/>
    </location>
</feature>
<dbReference type="Pfam" id="PF18024">
    <property type="entry name" value="HTH_50"/>
    <property type="match status" value="1"/>
</dbReference>
<dbReference type="InterPro" id="IPR002078">
    <property type="entry name" value="Sigma_54_int"/>
</dbReference>
<dbReference type="PROSITE" id="PS00688">
    <property type="entry name" value="SIGMA54_INTERACT_3"/>
    <property type="match status" value="1"/>
</dbReference>
<sequence length="580" mass="67023">MNINMLQTLDNIPFPIVVTKRDYSIKYYNSLFHEQISDVETGVDVRQLFDEWEDKEKNLVSVTFHEAQYLLIYNYRAYESQELIFFILADGLYIKLLQEKINELDKLNEELDAIIDNSYDAIYITDREGTTLRTNSAIERITGIPKHYYIGKKVDSLIKRGILGESVTFKVLKQGKTVSQIQNKLAGKEILMTGTPIFNKEGEIEKVITNIRDLSELNALHHELKKTLELNNQYRKELERLKSKTRQDPDVIVESKRMLDIYDMADRIADFDATVLILGETGVGKDILARHIYRSSQRHGKGKFVKINCGAIPYDLLESELFGYEAGAFTGANQAGKQGLFELADKGVLFLDEIGELPLALQVKLLRVLQEKQIQRIGGIKPKKIDVRLVAATNRDLKEMVKKGEFREDLFYRLNVIPIFVPPLRERKEDILPLVQYFLKTFNEKYRISKEFDRNLKEFFYHYDWPGNVRELSNLIERLVLTVPSKVVTVHDLPTEYHPYNEAKSSEHDRDNNDQAMGNDQGQTSLSTLTLKEAIENAERRLLTFAVQQYNSTYKIAEKLGTSQATIVRKLKKYNLTTLN</sequence>
<dbReference type="PANTHER" id="PTHR32071:SF57">
    <property type="entry name" value="C4-DICARBOXYLATE TRANSPORT TRANSCRIPTIONAL REGULATORY PROTEIN DCTD"/>
    <property type="match status" value="1"/>
</dbReference>
<protein>
    <recommendedName>
        <fullName evidence="6">HTH-type transcriptional regulatory protein TyrR</fullName>
    </recommendedName>
</protein>
<dbReference type="Gene3D" id="3.30.450.20">
    <property type="entry name" value="PAS domain"/>
    <property type="match status" value="1"/>
</dbReference>
<evidence type="ECO:0000256" key="8">
    <source>
        <dbReference type="SAM" id="MobiDB-lite"/>
    </source>
</evidence>
<evidence type="ECO:0000256" key="1">
    <source>
        <dbReference type="ARBA" id="ARBA00022741"/>
    </source>
</evidence>
<dbReference type="SMART" id="SM00382">
    <property type="entry name" value="AAA"/>
    <property type="match status" value="1"/>
</dbReference>
<dbReference type="PROSITE" id="PS50112">
    <property type="entry name" value="PAS"/>
    <property type="match status" value="1"/>
</dbReference>
<dbReference type="Pfam" id="PF25601">
    <property type="entry name" value="AAA_lid_14"/>
    <property type="match status" value="1"/>
</dbReference>
<keyword evidence="4" id="KW-0805">Transcription regulation</keyword>
<accession>A0ABW2RJL3</accession>
<keyword evidence="5" id="KW-0804">Transcription</keyword>
<dbReference type="Proteomes" id="UP001596500">
    <property type="component" value="Unassembled WGS sequence"/>
</dbReference>
<dbReference type="InterPro" id="IPR000014">
    <property type="entry name" value="PAS"/>
</dbReference>
<feature type="region of interest" description="Disordered" evidence="8">
    <location>
        <begin position="498"/>
        <end position="523"/>
    </location>
</feature>
<evidence type="ECO:0000313" key="11">
    <source>
        <dbReference type="EMBL" id="MFC7441098.1"/>
    </source>
</evidence>
<dbReference type="PROSITE" id="PS00675">
    <property type="entry name" value="SIGMA54_INTERACT_1"/>
    <property type="match status" value="1"/>
</dbReference>
<dbReference type="PROSITE" id="PS50045">
    <property type="entry name" value="SIGMA54_INTERACT_4"/>
    <property type="match status" value="1"/>
</dbReference>
<keyword evidence="12" id="KW-1185">Reference proteome</keyword>
<evidence type="ECO:0000256" key="3">
    <source>
        <dbReference type="ARBA" id="ARBA00022840"/>
    </source>
</evidence>
<dbReference type="Pfam" id="PF00158">
    <property type="entry name" value="Sigma54_activat"/>
    <property type="match status" value="1"/>
</dbReference>
<dbReference type="InterPro" id="IPR035965">
    <property type="entry name" value="PAS-like_dom_sf"/>
</dbReference>
<dbReference type="PANTHER" id="PTHR32071">
    <property type="entry name" value="TRANSCRIPTIONAL REGULATORY PROTEIN"/>
    <property type="match status" value="1"/>
</dbReference>
<comment type="caution">
    <text evidence="11">The sequence shown here is derived from an EMBL/GenBank/DDBJ whole genome shotgun (WGS) entry which is preliminary data.</text>
</comment>
<dbReference type="InterPro" id="IPR030828">
    <property type="entry name" value="HTH_TyrR"/>
</dbReference>
<evidence type="ECO:0000256" key="4">
    <source>
        <dbReference type="ARBA" id="ARBA00023015"/>
    </source>
</evidence>
<dbReference type="Gene3D" id="1.10.10.60">
    <property type="entry name" value="Homeodomain-like"/>
    <property type="match status" value="1"/>
</dbReference>
<keyword evidence="1" id="KW-0547">Nucleotide-binding</keyword>
<dbReference type="EMBL" id="JBHTBW010000020">
    <property type="protein sequence ID" value="MFC7441098.1"/>
    <property type="molecule type" value="Genomic_DNA"/>
</dbReference>
<dbReference type="InterPro" id="IPR025662">
    <property type="entry name" value="Sigma_54_int_dom_ATP-bd_1"/>
</dbReference>
<keyword evidence="7" id="KW-0175">Coiled coil</keyword>
<keyword evidence="2" id="KW-0058">Aromatic hydrocarbons catabolism</keyword>
<dbReference type="InterPro" id="IPR025944">
    <property type="entry name" value="Sigma_54_int_dom_CS"/>
</dbReference>
<dbReference type="InterPro" id="IPR003593">
    <property type="entry name" value="AAA+_ATPase"/>
</dbReference>
<organism evidence="11 12">
    <name type="scientific">Laceyella putida</name>
    <dbReference type="NCBI Taxonomy" id="110101"/>
    <lineage>
        <taxon>Bacteria</taxon>
        <taxon>Bacillati</taxon>
        <taxon>Bacillota</taxon>
        <taxon>Bacilli</taxon>
        <taxon>Bacillales</taxon>
        <taxon>Thermoactinomycetaceae</taxon>
        <taxon>Laceyella</taxon>
    </lineage>
</organism>
<dbReference type="SMART" id="SM00091">
    <property type="entry name" value="PAS"/>
    <property type="match status" value="1"/>
</dbReference>
<evidence type="ECO:0000256" key="6">
    <source>
        <dbReference type="ARBA" id="ARBA00029500"/>
    </source>
</evidence>
<dbReference type="NCBIfam" id="TIGR04381">
    <property type="entry name" value="HTH_TypR"/>
    <property type="match status" value="1"/>
</dbReference>
<evidence type="ECO:0000256" key="5">
    <source>
        <dbReference type="ARBA" id="ARBA00023163"/>
    </source>
</evidence>
<dbReference type="Gene3D" id="3.40.50.300">
    <property type="entry name" value="P-loop containing nucleotide triphosphate hydrolases"/>
    <property type="match status" value="1"/>
</dbReference>
<dbReference type="InterPro" id="IPR013767">
    <property type="entry name" value="PAS_fold"/>
</dbReference>
<feature type="coiled-coil region" evidence="7">
    <location>
        <begin position="217"/>
        <end position="244"/>
    </location>
</feature>
<dbReference type="Gene3D" id="1.10.8.60">
    <property type="match status" value="1"/>
</dbReference>
<dbReference type="CDD" id="cd00130">
    <property type="entry name" value="PAS"/>
    <property type="match status" value="1"/>
</dbReference>
<dbReference type="Pfam" id="PF00989">
    <property type="entry name" value="PAS"/>
    <property type="match status" value="1"/>
</dbReference>
<dbReference type="InterPro" id="IPR009057">
    <property type="entry name" value="Homeodomain-like_sf"/>
</dbReference>
<evidence type="ECO:0000259" key="9">
    <source>
        <dbReference type="PROSITE" id="PS50045"/>
    </source>
</evidence>
<name>A0ABW2RJL3_9BACL</name>
<gene>
    <name evidence="11" type="ORF">ACFQNG_08010</name>
</gene>
<keyword evidence="3" id="KW-0067">ATP-binding</keyword>
<dbReference type="InterPro" id="IPR027417">
    <property type="entry name" value="P-loop_NTPase"/>
</dbReference>
<feature type="compositionally biased region" description="Polar residues" evidence="8">
    <location>
        <begin position="514"/>
        <end position="523"/>
    </location>
</feature>
<proteinExistence type="predicted"/>
<dbReference type="SUPFAM" id="SSF46689">
    <property type="entry name" value="Homeodomain-like"/>
    <property type="match status" value="1"/>
</dbReference>
<dbReference type="SUPFAM" id="SSF52540">
    <property type="entry name" value="P-loop containing nucleoside triphosphate hydrolases"/>
    <property type="match status" value="1"/>
</dbReference>
<feature type="domain" description="PAS" evidence="10">
    <location>
        <begin position="107"/>
        <end position="152"/>
    </location>
</feature>
<dbReference type="NCBIfam" id="TIGR00229">
    <property type="entry name" value="sensory_box"/>
    <property type="match status" value="1"/>
</dbReference>
<dbReference type="RefSeq" id="WP_379864390.1">
    <property type="nucleotide sequence ID" value="NZ_JBHTBW010000020.1"/>
</dbReference>
<dbReference type="SUPFAM" id="SSF55785">
    <property type="entry name" value="PYP-like sensor domain (PAS domain)"/>
    <property type="match status" value="1"/>
</dbReference>
<evidence type="ECO:0000256" key="7">
    <source>
        <dbReference type="SAM" id="Coils"/>
    </source>
</evidence>
<dbReference type="CDD" id="cd00009">
    <property type="entry name" value="AAA"/>
    <property type="match status" value="1"/>
</dbReference>
<evidence type="ECO:0000313" key="12">
    <source>
        <dbReference type="Proteomes" id="UP001596500"/>
    </source>
</evidence>
<evidence type="ECO:0000259" key="10">
    <source>
        <dbReference type="PROSITE" id="PS50112"/>
    </source>
</evidence>
<dbReference type="InterPro" id="IPR058031">
    <property type="entry name" value="AAA_lid_NorR"/>
</dbReference>